<evidence type="ECO:0000256" key="6">
    <source>
        <dbReference type="RuleBase" id="RU361259"/>
    </source>
</evidence>
<dbReference type="EC" id="2.7.7.9" evidence="2 6"/>
<dbReference type="RefSeq" id="WP_209661396.1">
    <property type="nucleotide sequence ID" value="NZ_JAGGLI010000026.1"/>
</dbReference>
<dbReference type="InterPro" id="IPR005835">
    <property type="entry name" value="NTP_transferase_dom"/>
</dbReference>
<dbReference type="EMBL" id="JAGGLI010000026">
    <property type="protein sequence ID" value="MBP2028344.1"/>
    <property type="molecule type" value="Genomic_DNA"/>
</dbReference>
<evidence type="ECO:0000256" key="1">
    <source>
        <dbReference type="ARBA" id="ARBA00006890"/>
    </source>
</evidence>
<dbReference type="SUPFAM" id="SSF53448">
    <property type="entry name" value="Nucleotide-diphospho-sugar transferases"/>
    <property type="match status" value="1"/>
</dbReference>
<dbReference type="PANTHER" id="PTHR43197">
    <property type="entry name" value="UTP--GLUCOSE-1-PHOSPHATE URIDYLYLTRANSFERASE"/>
    <property type="match status" value="1"/>
</dbReference>
<comment type="caution">
    <text evidence="8">The sequence shown here is derived from an EMBL/GenBank/DDBJ whole genome shotgun (WGS) entry which is preliminary data.</text>
</comment>
<accession>A0ABS4KKR9</accession>
<evidence type="ECO:0000256" key="4">
    <source>
        <dbReference type="ARBA" id="ARBA00022695"/>
    </source>
</evidence>
<reference evidence="8 9" key="1">
    <citation type="submission" date="2021-03" db="EMBL/GenBank/DDBJ databases">
        <title>Genomic Encyclopedia of Type Strains, Phase IV (KMG-IV): sequencing the most valuable type-strain genomes for metagenomic binning, comparative biology and taxonomic classification.</title>
        <authorList>
            <person name="Goeker M."/>
        </authorList>
    </citation>
    <scope>NUCLEOTIDE SEQUENCE [LARGE SCALE GENOMIC DNA]</scope>
    <source>
        <strain evidence="8 9">DSM 27512</strain>
    </source>
</reference>
<dbReference type="CDD" id="cd02541">
    <property type="entry name" value="UGPase_prokaryotic"/>
    <property type="match status" value="1"/>
</dbReference>
<sequence>MRVRKAIIPAAGLGTRFLPATKAQAKEMLPIVDKPTLQYIIEEAVESGIEEILIITGRNKKSIEDHFDVSVELELELEKKGKDDLLEEVRKISEMANIYYIRQKEPKGLGHAVSCAKSFIGDEPFAVLLGDDIVYAKKPCLKQMIDAYDEYKTSILGVQEVPNEDVSKYGIVKGKHIEGKVYKVKDLVEKPSPEEAPSNIAILGRYIVNPAIFEILENTKPGKGGEIQLTDALKELASREAMYAYNFDGRRYDVGDKQGFLEANIEYALRREDLKDELSNYLKKLVENGIDKEEDLNEIKDLNKKQGK</sequence>
<dbReference type="Gene3D" id="3.90.550.10">
    <property type="entry name" value="Spore Coat Polysaccharide Biosynthesis Protein SpsA, Chain A"/>
    <property type="match status" value="1"/>
</dbReference>
<evidence type="ECO:0000256" key="5">
    <source>
        <dbReference type="ARBA" id="ARBA00048128"/>
    </source>
</evidence>
<evidence type="ECO:0000259" key="7">
    <source>
        <dbReference type="Pfam" id="PF00483"/>
    </source>
</evidence>
<name>A0ABS4KKR9_9FIRM</name>
<protein>
    <recommendedName>
        <fullName evidence="2 6">UTP--glucose-1-phosphate uridylyltransferase</fullName>
        <ecNumber evidence="2 6">2.7.7.9</ecNumber>
    </recommendedName>
    <alternativeName>
        <fullName evidence="6">UDP-glucose pyrophosphorylase</fullName>
    </alternativeName>
</protein>
<evidence type="ECO:0000256" key="3">
    <source>
        <dbReference type="ARBA" id="ARBA00022679"/>
    </source>
</evidence>
<dbReference type="Proteomes" id="UP001314903">
    <property type="component" value="Unassembled WGS sequence"/>
</dbReference>
<dbReference type="GO" id="GO:0003983">
    <property type="term" value="F:UTP:glucose-1-phosphate uridylyltransferase activity"/>
    <property type="evidence" value="ECO:0007669"/>
    <property type="project" value="UniProtKB-EC"/>
</dbReference>
<dbReference type="InterPro" id="IPR005771">
    <property type="entry name" value="GalU_uridylyltTrfase_bac/arc"/>
</dbReference>
<dbReference type="InterPro" id="IPR029044">
    <property type="entry name" value="Nucleotide-diphossugar_trans"/>
</dbReference>
<feature type="domain" description="Nucleotidyl transferase" evidence="7">
    <location>
        <begin position="5"/>
        <end position="267"/>
    </location>
</feature>
<gene>
    <name evidence="8" type="ORF">J2Z35_002145</name>
</gene>
<keyword evidence="3 6" id="KW-0808">Transferase</keyword>
<organism evidence="8 9">
    <name type="scientific">Acetoanaerobium pronyense</name>
    <dbReference type="NCBI Taxonomy" id="1482736"/>
    <lineage>
        <taxon>Bacteria</taxon>
        <taxon>Bacillati</taxon>
        <taxon>Bacillota</taxon>
        <taxon>Clostridia</taxon>
        <taxon>Peptostreptococcales</taxon>
        <taxon>Filifactoraceae</taxon>
        <taxon>Acetoanaerobium</taxon>
    </lineage>
</organism>
<dbReference type="PANTHER" id="PTHR43197:SF1">
    <property type="entry name" value="UTP--GLUCOSE-1-PHOSPHATE URIDYLYLTRANSFERASE"/>
    <property type="match status" value="1"/>
</dbReference>
<evidence type="ECO:0000256" key="2">
    <source>
        <dbReference type="ARBA" id="ARBA00012415"/>
    </source>
</evidence>
<dbReference type="NCBIfam" id="TIGR01099">
    <property type="entry name" value="galU"/>
    <property type="match status" value="1"/>
</dbReference>
<dbReference type="Pfam" id="PF00483">
    <property type="entry name" value="NTP_transferase"/>
    <property type="match status" value="1"/>
</dbReference>
<comment type="catalytic activity">
    <reaction evidence="5 6">
        <text>alpha-D-glucose 1-phosphate + UTP + H(+) = UDP-alpha-D-glucose + diphosphate</text>
        <dbReference type="Rhea" id="RHEA:19889"/>
        <dbReference type="ChEBI" id="CHEBI:15378"/>
        <dbReference type="ChEBI" id="CHEBI:33019"/>
        <dbReference type="ChEBI" id="CHEBI:46398"/>
        <dbReference type="ChEBI" id="CHEBI:58601"/>
        <dbReference type="ChEBI" id="CHEBI:58885"/>
        <dbReference type="EC" id="2.7.7.9"/>
    </reaction>
</comment>
<keyword evidence="9" id="KW-1185">Reference proteome</keyword>
<evidence type="ECO:0000313" key="9">
    <source>
        <dbReference type="Proteomes" id="UP001314903"/>
    </source>
</evidence>
<evidence type="ECO:0000313" key="8">
    <source>
        <dbReference type="EMBL" id="MBP2028344.1"/>
    </source>
</evidence>
<comment type="similarity">
    <text evidence="1 6">Belongs to the UDPGP type 2 family.</text>
</comment>
<keyword evidence="4 6" id="KW-0548">Nucleotidyltransferase</keyword>
<proteinExistence type="inferred from homology"/>